<feature type="region of interest" description="Disordered" evidence="7">
    <location>
        <begin position="749"/>
        <end position="786"/>
    </location>
</feature>
<evidence type="ECO:0000313" key="13">
    <source>
        <dbReference type="EMBL" id="TQB76680.1"/>
    </source>
</evidence>
<evidence type="ECO:0000259" key="9">
    <source>
        <dbReference type="Pfam" id="PF02714"/>
    </source>
</evidence>
<dbReference type="InterPro" id="IPR003864">
    <property type="entry name" value="CSC1/OSCA1-like_7TM"/>
</dbReference>
<reference evidence="13 14" key="1">
    <citation type="submission" date="2019-06" db="EMBL/GenBank/DDBJ databases">
        <title>Wine fermentation using esterase from Monascus purpureus.</title>
        <authorList>
            <person name="Geng C."/>
            <person name="Zhang Y."/>
        </authorList>
    </citation>
    <scope>NUCLEOTIDE SEQUENCE [LARGE SCALE GENOMIC DNA]</scope>
    <source>
        <strain evidence="13">HQ1</strain>
    </source>
</reference>
<dbReference type="Pfam" id="PF14703">
    <property type="entry name" value="PHM7_cyt"/>
    <property type="match status" value="1"/>
</dbReference>
<sequence length="900" mass="101001">MAVRDVGLQGLHTLLRRDDSDDPKNTSSSASSLVTTLIPSLIVAVVMVLGFIILRRSNRRMYVPRTYLGSLRSWERTPESPTGLWNWVMGMYKLPDTYVLQHHSLDSYLLLRYVKLSSVICFVGCLITWPILFPVNATGKGGNKQLDILSISNIGEHSRGRYFAHVFLAWIFVSFIFFTITREILYYINLRQAYLFSPAYASRLSSRTVLFSSVPQKYLSKEKIIQMFGQEKVKNVWLVTDTGKLEDKVQRRDAAAFKLEAAETKLIRLANKAHLKALKKQGNVEDAIGLDNMNANEGEPGSIAARWVKAKDRPTHRLTLLIGKKVDTINWSRSEIERLSAKIHDLQEKHRAGDAKLVTSVFVEFHSQVDAQAAFQSVAHNLPLHMAPRYIGIDPTQVVWANLRIKWWERIIRYSATIAFVVALIIFWAIPTAVVGFISNLDNLTYYVHFIRFVNHVPGWIRGVITGLLPTVLMAVLMALLPIVLRLMAKWGGAPSLAAVELTTQNFYFAFQVVQVFLVVTLSSAATSSVQSIIKQPTSAATLLAKNIPRASNFYVSYIILQGLSFSSGTLIQISGLIVGKIMGWLFDDTPRKMYTRWSTLSGLAWGTVYPPISLLLVIAVVYSCIAPLVLGFATIGLYLFYFAYRYNLLYVSNADIDTQGKNYVRALQHITVGAYLLMVCLIGLFAIGTASATIAVGPLILMIIFLVFTIIYHISLNQAVYPLIEYLPKNLEAEEEALLGQDRLKLNRDSDGYPTKDLAESSSGPEGHHRGPSVDTAEKGLTTSRPVQQGRLQTIIMKYLRPDQYANYETLRPLVPGGSEPTTYPPEVEENAYVHPSITAEPPLLWIPRDDLGVSKQEIEHTSRVIPITDEGSWLDSKNKIHWDVNTGRPPIYEEKVNY</sequence>
<evidence type="ECO:0000256" key="6">
    <source>
        <dbReference type="ARBA" id="ARBA00023136"/>
    </source>
</evidence>
<evidence type="ECO:0000256" key="2">
    <source>
        <dbReference type="ARBA" id="ARBA00007779"/>
    </source>
</evidence>
<proteinExistence type="inferred from homology"/>
<dbReference type="InterPro" id="IPR027815">
    <property type="entry name" value="CSC1/OSCA1-like_cyt"/>
</dbReference>
<comment type="similarity">
    <text evidence="2">Belongs to the CSC1 (TC 1.A.17) family.</text>
</comment>
<feature type="transmembrane region" description="Helical" evidence="8">
    <location>
        <begin position="667"/>
        <end position="689"/>
    </location>
</feature>
<evidence type="ECO:0000313" key="14">
    <source>
        <dbReference type="Proteomes" id="UP000319663"/>
    </source>
</evidence>
<evidence type="ECO:0000256" key="5">
    <source>
        <dbReference type="ARBA" id="ARBA00022989"/>
    </source>
</evidence>
<feature type="transmembrane region" description="Helical" evidence="8">
    <location>
        <begin position="33"/>
        <end position="54"/>
    </location>
</feature>
<protein>
    <submittedName>
        <fullName evidence="13">Uncharacterized protein</fullName>
    </submittedName>
</protein>
<feature type="transmembrane region" description="Helical" evidence="8">
    <location>
        <begin position="629"/>
        <end position="647"/>
    </location>
</feature>
<evidence type="ECO:0000259" key="12">
    <source>
        <dbReference type="Pfam" id="PF14703"/>
    </source>
</evidence>
<dbReference type="InterPro" id="IPR032880">
    <property type="entry name" value="CSC1/OSCA1-like_N"/>
</dbReference>
<evidence type="ECO:0000256" key="8">
    <source>
        <dbReference type="SAM" id="Phobius"/>
    </source>
</evidence>
<name>A0A507R5B2_MONPU</name>
<keyword evidence="5 8" id="KW-1133">Transmembrane helix</keyword>
<evidence type="ECO:0000256" key="4">
    <source>
        <dbReference type="ARBA" id="ARBA00022692"/>
    </source>
</evidence>
<evidence type="ECO:0000259" key="11">
    <source>
        <dbReference type="Pfam" id="PF13967"/>
    </source>
</evidence>
<dbReference type="PANTHER" id="PTHR13018:SF26">
    <property type="entry name" value="DOMAIN PROTEIN, PUTATIVE (AFU_ORTHOLOGUE AFUA_5G10920)-RELATED"/>
    <property type="match status" value="1"/>
</dbReference>
<gene>
    <name evidence="13" type="ORF">MPDQ_007075</name>
</gene>
<feature type="transmembrane region" description="Helical" evidence="8">
    <location>
        <begin position="459"/>
        <end position="485"/>
    </location>
</feature>
<evidence type="ECO:0000256" key="1">
    <source>
        <dbReference type="ARBA" id="ARBA00004141"/>
    </source>
</evidence>
<evidence type="ECO:0000256" key="3">
    <source>
        <dbReference type="ARBA" id="ARBA00022448"/>
    </source>
</evidence>
<dbReference type="InterPro" id="IPR045122">
    <property type="entry name" value="Csc1-like"/>
</dbReference>
<feature type="transmembrane region" description="Helical" evidence="8">
    <location>
        <begin position="414"/>
        <end position="439"/>
    </location>
</feature>
<keyword evidence="14" id="KW-1185">Reference proteome</keyword>
<dbReference type="Pfam" id="PF02714">
    <property type="entry name" value="RSN1_7TM"/>
    <property type="match status" value="1"/>
</dbReference>
<dbReference type="GO" id="GO:0005886">
    <property type="term" value="C:plasma membrane"/>
    <property type="evidence" value="ECO:0007669"/>
    <property type="project" value="TreeGrafter"/>
</dbReference>
<keyword evidence="4 8" id="KW-0812">Transmembrane</keyword>
<dbReference type="GO" id="GO:0005227">
    <property type="term" value="F:calcium-activated cation channel activity"/>
    <property type="evidence" value="ECO:0007669"/>
    <property type="project" value="InterPro"/>
</dbReference>
<feature type="transmembrane region" description="Helical" evidence="8">
    <location>
        <begin position="506"/>
        <end position="534"/>
    </location>
</feature>
<feature type="transmembrane region" description="Helical" evidence="8">
    <location>
        <begin position="554"/>
        <end position="580"/>
    </location>
</feature>
<feature type="transmembrane region" description="Helical" evidence="8">
    <location>
        <begin position="601"/>
        <end position="623"/>
    </location>
</feature>
<dbReference type="Pfam" id="PF12621">
    <property type="entry name" value="PHM7_ext"/>
    <property type="match status" value="1"/>
</dbReference>
<evidence type="ECO:0000259" key="10">
    <source>
        <dbReference type="Pfam" id="PF12621"/>
    </source>
</evidence>
<comment type="caution">
    <text evidence="13">The sequence shown here is derived from an EMBL/GenBank/DDBJ whole genome shotgun (WGS) entry which is preliminary data.</text>
</comment>
<dbReference type="STRING" id="5098.A0A507R5B2"/>
<accession>A0A507R5B2</accession>
<dbReference type="EMBL" id="VIFY01000007">
    <property type="protein sequence ID" value="TQB76680.1"/>
    <property type="molecule type" value="Genomic_DNA"/>
</dbReference>
<dbReference type="Pfam" id="PF13967">
    <property type="entry name" value="RSN1_TM"/>
    <property type="match status" value="1"/>
</dbReference>
<feature type="domain" description="10TM putative phosphate transporter extracellular tail" evidence="10">
    <location>
        <begin position="800"/>
        <end position="893"/>
    </location>
</feature>
<feature type="domain" description="CSC1/OSCA1-like cytosolic" evidence="12">
    <location>
        <begin position="206"/>
        <end position="402"/>
    </location>
</feature>
<dbReference type="AlphaFoldDB" id="A0A507R5B2"/>
<evidence type="ECO:0000256" key="7">
    <source>
        <dbReference type="SAM" id="MobiDB-lite"/>
    </source>
</evidence>
<dbReference type="Proteomes" id="UP000319663">
    <property type="component" value="Unassembled WGS sequence"/>
</dbReference>
<feature type="transmembrane region" description="Helical" evidence="8">
    <location>
        <begin position="162"/>
        <end position="181"/>
    </location>
</feature>
<feature type="transmembrane region" description="Helical" evidence="8">
    <location>
        <begin position="695"/>
        <end position="715"/>
    </location>
</feature>
<organism evidence="13 14">
    <name type="scientific">Monascus purpureus</name>
    <name type="common">Red mold</name>
    <name type="synonym">Monascus anka</name>
    <dbReference type="NCBI Taxonomy" id="5098"/>
    <lineage>
        <taxon>Eukaryota</taxon>
        <taxon>Fungi</taxon>
        <taxon>Dikarya</taxon>
        <taxon>Ascomycota</taxon>
        <taxon>Pezizomycotina</taxon>
        <taxon>Eurotiomycetes</taxon>
        <taxon>Eurotiomycetidae</taxon>
        <taxon>Eurotiales</taxon>
        <taxon>Aspergillaceae</taxon>
        <taxon>Monascus</taxon>
    </lineage>
</organism>
<comment type="subcellular location">
    <subcellularLocation>
        <location evidence="1">Membrane</location>
        <topology evidence="1">Multi-pass membrane protein</topology>
    </subcellularLocation>
</comment>
<keyword evidence="3" id="KW-0813">Transport</keyword>
<keyword evidence="6 8" id="KW-0472">Membrane</keyword>
<dbReference type="OrthoDB" id="1076608at2759"/>
<feature type="transmembrane region" description="Helical" evidence="8">
    <location>
        <begin position="113"/>
        <end position="132"/>
    </location>
</feature>
<dbReference type="InterPro" id="IPR022257">
    <property type="entry name" value="PHM7_ext"/>
</dbReference>
<feature type="domain" description="CSC1/OSCA1-like N-terminal transmembrane" evidence="11">
    <location>
        <begin position="32"/>
        <end position="183"/>
    </location>
</feature>
<feature type="domain" description="CSC1/OSCA1-like 7TM region" evidence="9">
    <location>
        <begin position="416"/>
        <end position="686"/>
    </location>
</feature>
<dbReference type="PANTHER" id="PTHR13018">
    <property type="entry name" value="PROBABLE MEMBRANE PROTEIN DUF221-RELATED"/>
    <property type="match status" value="1"/>
</dbReference>